<dbReference type="EMBL" id="VMWH01000051">
    <property type="protein sequence ID" value="TVW84843.1"/>
    <property type="molecule type" value="Genomic_DNA"/>
</dbReference>
<dbReference type="Proteomes" id="UP000320896">
    <property type="component" value="Unassembled WGS sequence"/>
</dbReference>
<gene>
    <name evidence="1" type="ORF">AZJ70_05385</name>
</gene>
<proteinExistence type="predicted"/>
<organism evidence="1 2">
    <name type="scientific">Streptococcus pneumoniae</name>
    <dbReference type="NCBI Taxonomy" id="1313"/>
    <lineage>
        <taxon>Bacteria</taxon>
        <taxon>Bacillati</taxon>
        <taxon>Bacillota</taxon>
        <taxon>Bacilli</taxon>
        <taxon>Lactobacillales</taxon>
        <taxon>Streptococcaceae</taxon>
        <taxon>Streptococcus</taxon>
    </lineage>
</organism>
<protein>
    <submittedName>
        <fullName evidence="1">Uncharacterized protein</fullName>
    </submittedName>
</protein>
<evidence type="ECO:0000313" key="1">
    <source>
        <dbReference type="EMBL" id="TVW84843.1"/>
    </source>
</evidence>
<accession>A0A559A5G6</accession>
<sequence>MYVYQKSSLLTSFSIFYYTKKEEGHLIFRFPLLSSIGSYSAIFSIRYCPSPIPQLETEEIGYIDRIFLFS</sequence>
<comment type="caution">
    <text evidence="1">The sequence shown here is derived from an EMBL/GenBank/DDBJ whole genome shotgun (WGS) entry which is preliminary data.</text>
</comment>
<reference evidence="1 2" key="1">
    <citation type="submission" date="2019-07" db="EMBL/GenBank/DDBJ databases">
        <authorList>
            <person name="Mohale T."/>
        </authorList>
    </citation>
    <scope>NUCLEOTIDE SEQUENCE [LARGE SCALE GENOMIC DNA]</scope>
    <source>
        <strain evidence="1 2">NTPn 126</strain>
    </source>
</reference>
<evidence type="ECO:0000313" key="2">
    <source>
        <dbReference type="Proteomes" id="UP000320896"/>
    </source>
</evidence>
<dbReference type="AlphaFoldDB" id="A0A559A5G6"/>
<name>A0A559A5G6_STREE</name>